<dbReference type="EMBL" id="BAAAWD010000003">
    <property type="protein sequence ID" value="GAA2988647.1"/>
    <property type="molecule type" value="Genomic_DNA"/>
</dbReference>
<evidence type="ECO:0000313" key="1">
    <source>
        <dbReference type="EMBL" id="GAA2988647.1"/>
    </source>
</evidence>
<comment type="caution">
    <text evidence="1">The sequence shown here is derived from an EMBL/GenBank/DDBJ whole genome shotgun (WGS) entry which is preliminary data.</text>
</comment>
<gene>
    <name evidence="1" type="ORF">GCM10017559_05650</name>
</gene>
<keyword evidence="2" id="KW-1185">Reference proteome</keyword>
<reference evidence="1 2" key="1">
    <citation type="journal article" date="2019" name="Int. J. Syst. Evol. Microbiol.">
        <title>The Global Catalogue of Microorganisms (GCM) 10K type strain sequencing project: providing services to taxonomists for standard genome sequencing and annotation.</title>
        <authorList>
            <consortium name="The Broad Institute Genomics Platform"/>
            <consortium name="The Broad Institute Genome Sequencing Center for Infectious Disease"/>
            <person name="Wu L."/>
            <person name="Ma J."/>
        </authorList>
    </citation>
    <scope>NUCLEOTIDE SEQUENCE [LARGE SCALE GENOMIC DNA]</scope>
    <source>
        <strain evidence="1 2">JCM 3106</strain>
    </source>
</reference>
<proteinExistence type="predicted"/>
<evidence type="ECO:0008006" key="3">
    <source>
        <dbReference type="Google" id="ProtNLM"/>
    </source>
</evidence>
<name>A0ABN3XSK5_9ACTN</name>
<dbReference type="Proteomes" id="UP001499930">
    <property type="component" value="Unassembled WGS sequence"/>
</dbReference>
<sequence>MIIGLDGGSRTVAEAEHLLHRVVETLGLPDGTVGCTHFVRVADGTPHVACSLAVREAIDLAAFSALPAEVGAASGEDRTGPEEPARGAALAAAAHAAGSGGRLVVYPGRAELTGTLSVAEILARSAIDQVAVLAQAEEPAPDTLVTTGDHVRPQLRDGRVVLLTMPAADGRLMPAEVRDPTPCCADHG</sequence>
<organism evidence="1 2">
    <name type="scientific">Streptosporangium longisporum</name>
    <dbReference type="NCBI Taxonomy" id="46187"/>
    <lineage>
        <taxon>Bacteria</taxon>
        <taxon>Bacillati</taxon>
        <taxon>Actinomycetota</taxon>
        <taxon>Actinomycetes</taxon>
        <taxon>Streptosporangiales</taxon>
        <taxon>Streptosporangiaceae</taxon>
        <taxon>Streptosporangium</taxon>
    </lineage>
</organism>
<accession>A0ABN3XSK5</accession>
<evidence type="ECO:0000313" key="2">
    <source>
        <dbReference type="Proteomes" id="UP001499930"/>
    </source>
</evidence>
<protein>
    <recommendedName>
        <fullName evidence="3">CBS domain-containing protein</fullName>
    </recommendedName>
</protein>